<dbReference type="AlphaFoldDB" id="V6LHD4"/>
<protein>
    <submittedName>
        <fullName evidence="1">Uncharacterized protein</fullName>
    </submittedName>
</protein>
<name>V6LHD4_9EUKA</name>
<evidence type="ECO:0000313" key="1">
    <source>
        <dbReference type="EMBL" id="EST43957.1"/>
    </source>
</evidence>
<gene>
    <name evidence="1" type="ORF">SS50377_16263</name>
    <name evidence="2" type="ORF">SS50377_21180</name>
</gene>
<reference evidence="2" key="2">
    <citation type="submission" date="2020-12" db="EMBL/GenBank/DDBJ databases">
        <title>New Spironucleus salmonicida genome in near-complete chromosomes.</title>
        <authorList>
            <person name="Xu F."/>
            <person name="Kurt Z."/>
            <person name="Jimenez-Gonzalez A."/>
            <person name="Astvaldsson A."/>
            <person name="Andersson J.O."/>
            <person name="Svard S.G."/>
        </authorList>
    </citation>
    <scope>NUCLEOTIDE SEQUENCE</scope>
    <source>
        <strain evidence="2">ATCC 50377</strain>
    </source>
</reference>
<reference evidence="1 2" key="1">
    <citation type="journal article" date="2014" name="PLoS Genet.">
        <title>The Genome of Spironucleus salmonicida Highlights a Fish Pathogen Adapted to Fluctuating Environments.</title>
        <authorList>
            <person name="Xu F."/>
            <person name="Jerlstrom-Hultqvist J."/>
            <person name="Einarsson E."/>
            <person name="Astvaldsson A."/>
            <person name="Svard S.G."/>
            <person name="Andersson J.O."/>
        </authorList>
    </citation>
    <scope>NUCLEOTIDE SEQUENCE</scope>
    <source>
        <strain evidence="2">ATCC 50377</strain>
    </source>
</reference>
<dbReference type="EMBL" id="AUWU02000001">
    <property type="protein sequence ID" value="KAH0577826.1"/>
    <property type="molecule type" value="Genomic_DNA"/>
</dbReference>
<dbReference type="EMBL" id="KI546130">
    <property type="protein sequence ID" value="EST43957.1"/>
    <property type="molecule type" value="Genomic_DNA"/>
</dbReference>
<dbReference type="VEuPathDB" id="GiardiaDB:SS50377_21180"/>
<evidence type="ECO:0000313" key="2">
    <source>
        <dbReference type="EMBL" id="KAH0577826.1"/>
    </source>
</evidence>
<proteinExistence type="predicted"/>
<accession>V6LHD4</accession>
<keyword evidence="3" id="KW-1185">Reference proteome</keyword>
<sequence>MDISILLQQLHTFPIPQSISNLYKHCADPELLKVHNNDTIGITSYPQSQQASSQLPLARFFLTQKNQEQTQLIFLKNMKLLMDFINIQFFPSDLQIKRETRFALAKQQEFRDASVDFVFSSLKPSFDRVIKWVGDYDEFKIIIRAALWLCVDNDARRERGEPETALDEFMSLKK</sequence>
<dbReference type="Proteomes" id="UP000018208">
    <property type="component" value="Unassembled WGS sequence"/>
</dbReference>
<organism evidence="1">
    <name type="scientific">Spironucleus salmonicida</name>
    <dbReference type="NCBI Taxonomy" id="348837"/>
    <lineage>
        <taxon>Eukaryota</taxon>
        <taxon>Metamonada</taxon>
        <taxon>Diplomonadida</taxon>
        <taxon>Hexamitidae</taxon>
        <taxon>Hexamitinae</taxon>
        <taxon>Spironucleus</taxon>
    </lineage>
</organism>
<evidence type="ECO:0000313" key="3">
    <source>
        <dbReference type="Proteomes" id="UP000018208"/>
    </source>
</evidence>